<comment type="subcellular location">
    <subcellularLocation>
        <location evidence="1">Cell membrane</location>
        <topology evidence="1">Multi-pass membrane protein</topology>
    </subcellularLocation>
</comment>
<feature type="transmembrane region" description="Helical" evidence="7">
    <location>
        <begin position="284"/>
        <end position="306"/>
    </location>
</feature>
<protein>
    <submittedName>
        <fullName evidence="9">Cobalt ABC transporter permease</fullName>
    </submittedName>
</protein>
<keyword evidence="2" id="KW-0813">Transport</keyword>
<dbReference type="InterPro" id="IPR002751">
    <property type="entry name" value="CbiM/NikMN"/>
</dbReference>
<dbReference type="GO" id="GO:0000041">
    <property type="term" value="P:transition metal ion transport"/>
    <property type="evidence" value="ECO:0007669"/>
    <property type="project" value="InterPro"/>
</dbReference>
<dbReference type="InterPro" id="IPR025937">
    <property type="entry name" value="PDGLE_dom"/>
</dbReference>
<reference evidence="9" key="1">
    <citation type="journal article" date="2020" name="mSystems">
        <title>Genome- and Community-Level Interaction Insights into Carbon Utilization and Element Cycling Functions of Hydrothermarchaeota in Hydrothermal Sediment.</title>
        <authorList>
            <person name="Zhou Z."/>
            <person name="Liu Y."/>
            <person name="Xu W."/>
            <person name="Pan J."/>
            <person name="Luo Z.H."/>
            <person name="Li M."/>
        </authorList>
    </citation>
    <scope>NUCLEOTIDE SEQUENCE [LARGE SCALE GENOMIC DNA]</scope>
    <source>
        <strain evidence="9">SpSt-508</strain>
    </source>
</reference>
<evidence type="ECO:0000256" key="5">
    <source>
        <dbReference type="ARBA" id="ARBA00022989"/>
    </source>
</evidence>
<evidence type="ECO:0000256" key="3">
    <source>
        <dbReference type="ARBA" id="ARBA00022475"/>
    </source>
</evidence>
<dbReference type="GO" id="GO:0005886">
    <property type="term" value="C:plasma membrane"/>
    <property type="evidence" value="ECO:0007669"/>
    <property type="project" value="UniProtKB-SubCell"/>
</dbReference>
<feature type="transmembrane region" description="Helical" evidence="7">
    <location>
        <begin position="104"/>
        <end position="127"/>
    </location>
</feature>
<evidence type="ECO:0000256" key="1">
    <source>
        <dbReference type="ARBA" id="ARBA00004651"/>
    </source>
</evidence>
<proteinExistence type="predicted"/>
<feature type="transmembrane region" description="Helical" evidence="7">
    <location>
        <begin position="73"/>
        <end position="98"/>
    </location>
</feature>
<evidence type="ECO:0000256" key="6">
    <source>
        <dbReference type="ARBA" id="ARBA00023136"/>
    </source>
</evidence>
<accession>A0A7C4LMV7</accession>
<keyword evidence="4 7" id="KW-0812">Transmembrane</keyword>
<feature type="transmembrane region" description="Helical" evidence="7">
    <location>
        <begin position="179"/>
        <end position="204"/>
    </location>
</feature>
<gene>
    <name evidence="9" type="ORF">ENS64_15115</name>
</gene>
<dbReference type="Pfam" id="PF13190">
    <property type="entry name" value="PDGLE"/>
    <property type="match status" value="1"/>
</dbReference>
<sequence>MHIRDGLLSPEVCLATAGLSALAVGYSWRRMQQDFADRAVPLTGMMAALLFAGQMVNFPLFGLPVSGHLLGGVLAGVVLGPWAGCLALTLVLIVQAVLFADGGLFSLGANVLNMAVVGAWSGAALYAGIRRAWGASPRVTVFAAVVAAYFSVLAAALLFCGEFALSHGSAPFDLVQLCMWMLLYHALIGVGEAAITGSVLSFVLARRPELLLQQPAGRPVSWRRIALAGLGLACGVALCLAPWASAWPDGLEAVGERIGFADLGKDRVLFLSDYSVPLPWNWEAASVALAGLLGTVVVALFGWGLAAALPNRSSNHAGGSTLPMTPD</sequence>
<keyword evidence="3" id="KW-1003">Cell membrane</keyword>
<feature type="transmembrane region" description="Helical" evidence="7">
    <location>
        <begin position="225"/>
        <end position="244"/>
    </location>
</feature>
<evidence type="ECO:0000256" key="2">
    <source>
        <dbReference type="ARBA" id="ARBA00022448"/>
    </source>
</evidence>
<evidence type="ECO:0000256" key="4">
    <source>
        <dbReference type="ARBA" id="ARBA00022692"/>
    </source>
</evidence>
<feature type="transmembrane region" description="Helical" evidence="7">
    <location>
        <begin position="12"/>
        <end position="28"/>
    </location>
</feature>
<dbReference type="Pfam" id="PF01891">
    <property type="entry name" value="CbiM"/>
    <property type="match status" value="1"/>
</dbReference>
<evidence type="ECO:0000313" key="9">
    <source>
        <dbReference type="EMBL" id="HGT40574.1"/>
    </source>
</evidence>
<evidence type="ECO:0000256" key="7">
    <source>
        <dbReference type="SAM" id="Phobius"/>
    </source>
</evidence>
<dbReference type="EMBL" id="DSVQ01000018">
    <property type="protein sequence ID" value="HGT40574.1"/>
    <property type="molecule type" value="Genomic_DNA"/>
</dbReference>
<evidence type="ECO:0000259" key="8">
    <source>
        <dbReference type="Pfam" id="PF13190"/>
    </source>
</evidence>
<feature type="transmembrane region" description="Helical" evidence="7">
    <location>
        <begin position="40"/>
        <end position="61"/>
    </location>
</feature>
<keyword evidence="5 7" id="KW-1133">Transmembrane helix</keyword>
<dbReference type="AlphaFoldDB" id="A0A7C4LMV7"/>
<name>A0A7C4LMV7_9PLAN</name>
<feature type="domain" description="PDGLE" evidence="8">
    <location>
        <begin position="223"/>
        <end position="309"/>
    </location>
</feature>
<comment type="caution">
    <text evidence="9">The sequence shown here is derived from an EMBL/GenBank/DDBJ whole genome shotgun (WGS) entry which is preliminary data.</text>
</comment>
<dbReference type="PANTHER" id="PTHR34229">
    <property type="entry name" value="METAL TRANSPORT PROTEIN HI_1621-RELATED"/>
    <property type="match status" value="1"/>
</dbReference>
<dbReference type="PANTHER" id="PTHR34229:SF1">
    <property type="entry name" value="METAL TRANSPORT PROTEIN HI_1621-RELATED"/>
    <property type="match status" value="1"/>
</dbReference>
<keyword evidence="6 7" id="KW-0472">Membrane</keyword>
<dbReference type="Gene3D" id="1.10.1760.20">
    <property type="match status" value="1"/>
</dbReference>
<feature type="transmembrane region" description="Helical" evidence="7">
    <location>
        <begin position="139"/>
        <end position="159"/>
    </location>
</feature>
<organism evidence="9">
    <name type="scientific">Schlesneria paludicola</name>
    <dbReference type="NCBI Taxonomy" id="360056"/>
    <lineage>
        <taxon>Bacteria</taxon>
        <taxon>Pseudomonadati</taxon>
        <taxon>Planctomycetota</taxon>
        <taxon>Planctomycetia</taxon>
        <taxon>Planctomycetales</taxon>
        <taxon>Planctomycetaceae</taxon>
        <taxon>Schlesneria</taxon>
    </lineage>
</organism>